<gene>
    <name evidence="2" type="ORF">CB5_LOCUS24652</name>
</gene>
<accession>A0A6V7QEP6</accession>
<protein>
    <submittedName>
        <fullName evidence="2">Uncharacterized protein</fullName>
    </submittedName>
</protein>
<proteinExistence type="predicted"/>
<dbReference type="AlphaFoldDB" id="A0A6V7QEP6"/>
<evidence type="ECO:0000256" key="1">
    <source>
        <dbReference type="SAM" id="MobiDB-lite"/>
    </source>
</evidence>
<name>A0A6V7QEP6_ANACO</name>
<reference evidence="2" key="1">
    <citation type="submission" date="2020-07" db="EMBL/GenBank/DDBJ databases">
        <authorList>
            <person name="Lin J."/>
        </authorList>
    </citation>
    <scope>NUCLEOTIDE SEQUENCE</scope>
</reference>
<dbReference type="EMBL" id="LR862135">
    <property type="protein sequence ID" value="CAD1841441.1"/>
    <property type="molecule type" value="Genomic_DNA"/>
</dbReference>
<evidence type="ECO:0000313" key="2">
    <source>
        <dbReference type="EMBL" id="CAD1841441.1"/>
    </source>
</evidence>
<sequence>MCSVLECNSKLSFSNKNQKPLIKRALLRDASELNLADPNLCPCFPSHSDLLAGLALRRIGRLGRARRGGASRPPESRGRGDDNSVEARGAAKGLPNPISTQEGHYWSCVMGLTMLFSHCIFLCDTILQIFQALGHYYMSGDSFSYVSAYFQAENVG</sequence>
<organism evidence="2">
    <name type="scientific">Ananas comosus var. bracteatus</name>
    <name type="common">red pineapple</name>
    <dbReference type="NCBI Taxonomy" id="296719"/>
    <lineage>
        <taxon>Eukaryota</taxon>
        <taxon>Viridiplantae</taxon>
        <taxon>Streptophyta</taxon>
        <taxon>Embryophyta</taxon>
        <taxon>Tracheophyta</taxon>
        <taxon>Spermatophyta</taxon>
        <taxon>Magnoliopsida</taxon>
        <taxon>Liliopsida</taxon>
        <taxon>Poales</taxon>
        <taxon>Bromeliaceae</taxon>
        <taxon>Bromelioideae</taxon>
        <taxon>Ananas</taxon>
    </lineage>
</organism>
<feature type="region of interest" description="Disordered" evidence="1">
    <location>
        <begin position="65"/>
        <end position="95"/>
    </location>
</feature>